<reference evidence="2" key="1">
    <citation type="submission" date="2015-08" db="EMBL/GenBank/DDBJ databases">
        <title>Genome sequencing project for genomic taxonomy and phylogenomics of Bacillus-like bacteria.</title>
        <authorList>
            <person name="Liu B."/>
            <person name="Wang J."/>
            <person name="Zhu Y."/>
            <person name="Liu G."/>
            <person name="Chen Q."/>
            <person name="Chen Z."/>
            <person name="Lan J."/>
            <person name="Che J."/>
            <person name="Ge C."/>
            <person name="Shi H."/>
            <person name="Pan Z."/>
            <person name="Liu X."/>
        </authorList>
    </citation>
    <scope>NUCLEOTIDE SEQUENCE [LARGE SCALE GENOMIC DNA]</scope>
    <source>
        <strain evidence="2">FJAT-22460</strain>
    </source>
</reference>
<dbReference type="InterPro" id="IPR045507">
    <property type="entry name" value="DUF6483"/>
</dbReference>
<evidence type="ECO:0000313" key="1">
    <source>
        <dbReference type="EMBL" id="KOR82100.1"/>
    </source>
</evidence>
<evidence type="ECO:0000313" key="2">
    <source>
        <dbReference type="Proteomes" id="UP000036932"/>
    </source>
</evidence>
<organism evidence="1 2">
    <name type="scientific">Paenibacillus solani</name>
    <dbReference type="NCBI Taxonomy" id="1705565"/>
    <lineage>
        <taxon>Bacteria</taxon>
        <taxon>Bacillati</taxon>
        <taxon>Bacillota</taxon>
        <taxon>Bacilli</taxon>
        <taxon>Bacillales</taxon>
        <taxon>Paenibacillaceae</taxon>
        <taxon>Paenibacillus</taxon>
    </lineage>
</organism>
<comment type="caution">
    <text evidence="1">The sequence shown here is derived from an EMBL/GenBank/DDBJ whole genome shotgun (WGS) entry which is preliminary data.</text>
</comment>
<gene>
    <name evidence="1" type="ORF">AM231_21290</name>
</gene>
<dbReference type="EMBL" id="LIUT01000005">
    <property type="protein sequence ID" value="KOR82100.1"/>
    <property type="molecule type" value="Genomic_DNA"/>
</dbReference>
<dbReference type="Proteomes" id="UP000036932">
    <property type="component" value="Unassembled WGS sequence"/>
</dbReference>
<protein>
    <submittedName>
        <fullName evidence="1">Uncharacterized protein</fullName>
    </submittedName>
</protein>
<name>A0A0M1NJ81_9BACL</name>
<accession>A0A0M1NJ81</accession>
<dbReference type="OrthoDB" id="1905743at2"/>
<proteinExistence type="predicted"/>
<dbReference type="PATRIC" id="fig|1705565.3.peg.183"/>
<sequence>MFRRDYLVRLIEDMTQMIAKVFSLKQERKHTEALWELDELFKRQFRLNSELLRSLSAADIEQLFRNHGYLEADKLQSAARLLEEEASLLLELEREEEAIMLYIKVFQLYLKSALQGADMKLIRLEERIGLVKEQLKAYALPETAQRDYYAYAEQQGMYAEAENMLYQLLDNGYMEYDEAISFYERLLLKLPEDLARGGLPLEEVHEGIDELNRRCLHLTEGNK</sequence>
<dbReference type="Pfam" id="PF20092">
    <property type="entry name" value="DUF6483"/>
    <property type="match status" value="1"/>
</dbReference>
<dbReference type="AlphaFoldDB" id="A0A0M1NJ81"/>
<keyword evidence="2" id="KW-1185">Reference proteome</keyword>